<evidence type="ECO:0000256" key="1">
    <source>
        <dbReference type="ARBA" id="ARBA00022741"/>
    </source>
</evidence>
<dbReference type="EMBL" id="JAUEDM010000007">
    <property type="protein sequence ID" value="KAK3314361.1"/>
    <property type="molecule type" value="Genomic_DNA"/>
</dbReference>
<reference evidence="6" key="2">
    <citation type="submission" date="2023-06" db="EMBL/GenBank/DDBJ databases">
        <authorList>
            <consortium name="Lawrence Berkeley National Laboratory"/>
            <person name="Haridas S."/>
            <person name="Hensen N."/>
            <person name="Bonometti L."/>
            <person name="Westerberg I."/>
            <person name="Brannstrom I.O."/>
            <person name="Guillou S."/>
            <person name="Cros-Aarteil S."/>
            <person name="Calhoun S."/>
            <person name="Kuo A."/>
            <person name="Mondo S."/>
            <person name="Pangilinan J."/>
            <person name="Riley R."/>
            <person name="Labutti K."/>
            <person name="Andreopoulos B."/>
            <person name="Lipzen A."/>
            <person name="Chen C."/>
            <person name="Yanf M."/>
            <person name="Daum C."/>
            <person name="Ng V."/>
            <person name="Clum A."/>
            <person name="Steindorff A."/>
            <person name="Ohm R."/>
            <person name="Martin F."/>
            <person name="Silar P."/>
            <person name="Natvig D."/>
            <person name="Lalanne C."/>
            <person name="Gautier V."/>
            <person name="Ament-Velasquez S.L."/>
            <person name="Kruys A."/>
            <person name="Hutchinson M.I."/>
            <person name="Powell A.J."/>
            <person name="Barry K."/>
            <person name="Miller A.N."/>
            <person name="Grigoriev I.V."/>
            <person name="Debuchy R."/>
            <person name="Gladieux P."/>
            <person name="Thoren M.H."/>
            <person name="Johannesson H."/>
        </authorList>
    </citation>
    <scope>NUCLEOTIDE SEQUENCE</scope>
    <source>
        <strain evidence="6">CBS 118394</strain>
    </source>
</reference>
<evidence type="ECO:0000256" key="4">
    <source>
        <dbReference type="SAM" id="MobiDB-lite"/>
    </source>
</evidence>
<evidence type="ECO:0000259" key="5">
    <source>
        <dbReference type="PROSITE" id="PS51194"/>
    </source>
</evidence>
<dbReference type="SUPFAM" id="SSF52540">
    <property type="entry name" value="P-loop containing nucleoside triphosphate hydrolases"/>
    <property type="match status" value="2"/>
</dbReference>
<protein>
    <recommendedName>
        <fullName evidence="5">Helicase C-terminal domain-containing protein</fullName>
    </recommendedName>
</protein>
<feature type="region of interest" description="Disordered" evidence="4">
    <location>
        <begin position="749"/>
        <end position="779"/>
    </location>
</feature>
<dbReference type="InterPro" id="IPR050628">
    <property type="entry name" value="SNF2_RAD54_helicase_TF"/>
</dbReference>
<dbReference type="InterPro" id="IPR001650">
    <property type="entry name" value="Helicase_C-like"/>
</dbReference>
<feature type="domain" description="Helicase C-terminal" evidence="5">
    <location>
        <begin position="593"/>
        <end position="750"/>
    </location>
</feature>
<dbReference type="GO" id="GO:0005524">
    <property type="term" value="F:ATP binding"/>
    <property type="evidence" value="ECO:0007669"/>
    <property type="project" value="UniProtKB-KW"/>
</dbReference>
<name>A0AAE0HYN1_9PEZI</name>
<dbReference type="Gene3D" id="3.40.50.300">
    <property type="entry name" value="P-loop containing nucleotide triphosphate hydrolases"/>
    <property type="match status" value="2"/>
</dbReference>
<keyword evidence="7" id="KW-1185">Reference proteome</keyword>
<dbReference type="Proteomes" id="UP001283341">
    <property type="component" value="Unassembled WGS sequence"/>
</dbReference>
<sequence>MEKHIRKLPPALTKRRPEPELNLELIEAKAGEYKTDAAQDDDYGAIDLSVVDTYVGSFNTGDNEDRWSACLDFFHINPDEYAKQEAMRVKNSKDATRKRVPMKKLPGMSVGMFDYQLVGILNMLLFILNEVSGGLLCDEQGLGKTQEMFGAIALAHNLRKARAEVKAAWKSGKPGLHHKEGEAAPRACPADDRYGFRCYCYNKATRKLADNLPEGPNLMLAPTRSVMQLLREAKTKIDAKVFKLRLISEQADKEDTLTPADMKAVRASVTATKGANVEDVKHHYQPTTGVSDFIIIIPADQVSRLSRAGFAVDVKQPDGTVKKKGAFVPGMVLMDEFHEYTAPSGEDGSDSRTIGWLKYLKESTIVKPLVYFVSGTPFGDSPADIRPAISLFEKPGFKDPDNGSHHLSVAEFDKLTATFKRITDMQNRGEVVPNQEISDYHRQIGAVLSRVMVRRLGVDKFRGRNLTDLGPLSVNITDHKLPDSLKDSLQALADSTRDKALADLGENSKMDMGTYLRSEKGEQALMRLRLASTFPGTASAEEFTFSQDELQKHLAAAGGNIEKTPYFAQIPIWSAHSAKIESINKIIGTMMADKSKILMETTIAKKLILFAPLEEEAMLLYGYLLIKKQTNKAIKPAWIHTLGSTQTERQKTIDKFLEMGNAPPNILVAPMSLAGTGLNLQKAKYSVVVSPAWVKRDNQQAFYRTHRVGQKQQTQLFLLTARWNPAERVILGKYEGVGVEGDKVWTVGDEGGEGGAENQGGLVDRHQVQAAAAKGGEKK</sequence>
<gene>
    <name evidence="6" type="ORF">B0H66DRAFT_483659</name>
</gene>
<dbReference type="GO" id="GO:0016787">
    <property type="term" value="F:hydrolase activity"/>
    <property type="evidence" value="ECO:0007669"/>
    <property type="project" value="UniProtKB-KW"/>
</dbReference>
<dbReference type="GO" id="GO:0008094">
    <property type="term" value="F:ATP-dependent activity, acting on DNA"/>
    <property type="evidence" value="ECO:0007669"/>
    <property type="project" value="TreeGrafter"/>
</dbReference>
<evidence type="ECO:0000256" key="3">
    <source>
        <dbReference type="ARBA" id="ARBA00022840"/>
    </source>
</evidence>
<organism evidence="6 7">
    <name type="scientific">Apodospora peruviana</name>
    <dbReference type="NCBI Taxonomy" id="516989"/>
    <lineage>
        <taxon>Eukaryota</taxon>
        <taxon>Fungi</taxon>
        <taxon>Dikarya</taxon>
        <taxon>Ascomycota</taxon>
        <taxon>Pezizomycotina</taxon>
        <taxon>Sordariomycetes</taxon>
        <taxon>Sordariomycetidae</taxon>
        <taxon>Sordariales</taxon>
        <taxon>Lasiosphaeriaceae</taxon>
        <taxon>Apodospora</taxon>
    </lineage>
</organism>
<keyword evidence="1" id="KW-0547">Nucleotide-binding</keyword>
<keyword evidence="3" id="KW-0067">ATP-binding</keyword>
<dbReference type="Pfam" id="PF00271">
    <property type="entry name" value="Helicase_C"/>
    <property type="match status" value="1"/>
</dbReference>
<comment type="caution">
    <text evidence="6">The sequence shown here is derived from an EMBL/GenBank/DDBJ whole genome shotgun (WGS) entry which is preliminary data.</text>
</comment>
<proteinExistence type="predicted"/>
<dbReference type="AlphaFoldDB" id="A0AAE0HYN1"/>
<dbReference type="PANTHER" id="PTHR45626">
    <property type="entry name" value="TRANSCRIPTION TERMINATION FACTOR 2-RELATED"/>
    <property type="match status" value="1"/>
</dbReference>
<evidence type="ECO:0000313" key="6">
    <source>
        <dbReference type="EMBL" id="KAK3314361.1"/>
    </source>
</evidence>
<evidence type="ECO:0000256" key="2">
    <source>
        <dbReference type="ARBA" id="ARBA00022801"/>
    </source>
</evidence>
<dbReference type="GO" id="GO:0006281">
    <property type="term" value="P:DNA repair"/>
    <property type="evidence" value="ECO:0007669"/>
    <property type="project" value="TreeGrafter"/>
</dbReference>
<dbReference type="GO" id="GO:0005634">
    <property type="term" value="C:nucleus"/>
    <property type="evidence" value="ECO:0007669"/>
    <property type="project" value="TreeGrafter"/>
</dbReference>
<accession>A0AAE0HYN1</accession>
<dbReference type="PROSITE" id="PS51194">
    <property type="entry name" value="HELICASE_CTER"/>
    <property type="match status" value="1"/>
</dbReference>
<keyword evidence="2" id="KW-0378">Hydrolase</keyword>
<evidence type="ECO:0000313" key="7">
    <source>
        <dbReference type="Proteomes" id="UP001283341"/>
    </source>
</evidence>
<reference evidence="6" key="1">
    <citation type="journal article" date="2023" name="Mol. Phylogenet. Evol.">
        <title>Genome-scale phylogeny and comparative genomics of the fungal order Sordariales.</title>
        <authorList>
            <person name="Hensen N."/>
            <person name="Bonometti L."/>
            <person name="Westerberg I."/>
            <person name="Brannstrom I.O."/>
            <person name="Guillou S."/>
            <person name="Cros-Aarteil S."/>
            <person name="Calhoun S."/>
            <person name="Haridas S."/>
            <person name="Kuo A."/>
            <person name="Mondo S."/>
            <person name="Pangilinan J."/>
            <person name="Riley R."/>
            <person name="LaButti K."/>
            <person name="Andreopoulos B."/>
            <person name="Lipzen A."/>
            <person name="Chen C."/>
            <person name="Yan M."/>
            <person name="Daum C."/>
            <person name="Ng V."/>
            <person name="Clum A."/>
            <person name="Steindorff A."/>
            <person name="Ohm R.A."/>
            <person name="Martin F."/>
            <person name="Silar P."/>
            <person name="Natvig D.O."/>
            <person name="Lalanne C."/>
            <person name="Gautier V."/>
            <person name="Ament-Velasquez S.L."/>
            <person name="Kruys A."/>
            <person name="Hutchinson M.I."/>
            <person name="Powell A.J."/>
            <person name="Barry K."/>
            <person name="Miller A.N."/>
            <person name="Grigoriev I.V."/>
            <person name="Debuchy R."/>
            <person name="Gladieux P."/>
            <person name="Hiltunen Thoren M."/>
            <person name="Johannesson H."/>
        </authorList>
    </citation>
    <scope>NUCLEOTIDE SEQUENCE</scope>
    <source>
        <strain evidence="6">CBS 118394</strain>
    </source>
</reference>
<dbReference type="InterPro" id="IPR027417">
    <property type="entry name" value="P-loop_NTPase"/>
</dbReference>